<dbReference type="PANTHER" id="PTHR11544">
    <property type="entry name" value="COLD SHOCK DOMAIN CONTAINING PROTEINS"/>
    <property type="match status" value="1"/>
</dbReference>
<feature type="transmembrane region" description="Helical" evidence="2">
    <location>
        <begin position="47"/>
        <end position="78"/>
    </location>
</feature>
<dbReference type="EMBL" id="CP021425">
    <property type="protein sequence ID" value="ARU56034.1"/>
    <property type="molecule type" value="Genomic_DNA"/>
</dbReference>
<organism evidence="4 5">
    <name type="scientific">Oleiphilus messinensis</name>
    <dbReference type="NCBI Taxonomy" id="141451"/>
    <lineage>
        <taxon>Bacteria</taxon>
        <taxon>Pseudomonadati</taxon>
        <taxon>Pseudomonadota</taxon>
        <taxon>Gammaproteobacteria</taxon>
        <taxon>Oceanospirillales</taxon>
        <taxon>Oleiphilaceae</taxon>
        <taxon>Oleiphilus</taxon>
    </lineage>
</organism>
<protein>
    <submittedName>
        <fullName evidence="4">Cold shock protein</fullName>
    </submittedName>
</protein>
<reference evidence="4 5" key="1">
    <citation type="submission" date="2017-05" db="EMBL/GenBank/DDBJ databases">
        <title>Genomic insights into alkan degradation activity of Oleiphilus messinensis.</title>
        <authorList>
            <person name="Kozyavkin S.A."/>
            <person name="Slesarev A.I."/>
            <person name="Golyshin P.N."/>
            <person name="Korzhenkov A."/>
            <person name="Golyshina O.N."/>
            <person name="Toshchakov S.V."/>
        </authorList>
    </citation>
    <scope>NUCLEOTIDE SEQUENCE [LARGE SCALE GENOMIC DNA]</scope>
    <source>
        <strain evidence="4 5">ME102</strain>
    </source>
</reference>
<dbReference type="KEGG" id="ome:OLMES_1960"/>
<sequence length="166" mass="17872">MDSKFTKRILTSLLLAIPSPLVLGGLITILTNAFWLNPSLSENQQGIAGLVALLGSADGIIAYLIAVCLFGGVAFIALNLSAVPADDFTDFPDEEDGDRESGTVKWFNVSKGFGFITRDSGEEIFVHFRSIRGRGHRSLRQGQRVRFSVSQGEKGLQADNVSVAKG</sequence>
<dbReference type="RefSeq" id="WP_087461068.1">
    <property type="nucleotide sequence ID" value="NZ_CP021425.1"/>
</dbReference>
<dbReference type="OrthoDB" id="9810590at2"/>
<evidence type="ECO:0000256" key="2">
    <source>
        <dbReference type="SAM" id="Phobius"/>
    </source>
</evidence>
<keyword evidence="2" id="KW-0812">Transmembrane</keyword>
<feature type="domain" description="CSD" evidence="3">
    <location>
        <begin position="99"/>
        <end position="163"/>
    </location>
</feature>
<comment type="subcellular location">
    <subcellularLocation>
        <location evidence="1">Cytoplasm</location>
    </subcellularLocation>
</comment>
<dbReference type="PROSITE" id="PS51857">
    <property type="entry name" value="CSD_2"/>
    <property type="match status" value="1"/>
</dbReference>
<name>A0A1Y0I9C6_9GAMM</name>
<dbReference type="InterPro" id="IPR050181">
    <property type="entry name" value="Cold_shock_domain"/>
</dbReference>
<evidence type="ECO:0000313" key="5">
    <source>
        <dbReference type="Proteomes" id="UP000196027"/>
    </source>
</evidence>
<dbReference type="GO" id="GO:0005829">
    <property type="term" value="C:cytosol"/>
    <property type="evidence" value="ECO:0007669"/>
    <property type="project" value="UniProtKB-ARBA"/>
</dbReference>
<evidence type="ECO:0000259" key="3">
    <source>
        <dbReference type="PROSITE" id="PS51857"/>
    </source>
</evidence>
<feature type="transmembrane region" description="Helical" evidence="2">
    <location>
        <begin position="12"/>
        <end position="35"/>
    </location>
</feature>
<dbReference type="InterPro" id="IPR019844">
    <property type="entry name" value="CSD_CS"/>
</dbReference>
<dbReference type="Proteomes" id="UP000196027">
    <property type="component" value="Chromosome"/>
</dbReference>
<evidence type="ECO:0000313" key="4">
    <source>
        <dbReference type="EMBL" id="ARU56034.1"/>
    </source>
</evidence>
<dbReference type="Gene3D" id="2.40.50.140">
    <property type="entry name" value="Nucleic acid-binding proteins"/>
    <property type="match status" value="1"/>
</dbReference>
<dbReference type="SUPFAM" id="SSF50249">
    <property type="entry name" value="Nucleic acid-binding proteins"/>
    <property type="match status" value="1"/>
</dbReference>
<dbReference type="AlphaFoldDB" id="A0A1Y0I9C6"/>
<dbReference type="PRINTS" id="PR00050">
    <property type="entry name" value="COLDSHOCK"/>
</dbReference>
<dbReference type="Pfam" id="PF00313">
    <property type="entry name" value="CSD"/>
    <property type="match status" value="1"/>
</dbReference>
<dbReference type="InterPro" id="IPR011129">
    <property type="entry name" value="CSD"/>
</dbReference>
<keyword evidence="5" id="KW-1185">Reference proteome</keyword>
<gene>
    <name evidence="4" type="ORF">OLMES_1960</name>
</gene>
<accession>A0A1Y0I9C6</accession>
<dbReference type="SMART" id="SM00357">
    <property type="entry name" value="CSP"/>
    <property type="match status" value="1"/>
</dbReference>
<keyword evidence="2" id="KW-0472">Membrane</keyword>
<proteinExistence type="predicted"/>
<dbReference type="InterPro" id="IPR012340">
    <property type="entry name" value="NA-bd_OB-fold"/>
</dbReference>
<dbReference type="GO" id="GO:0003676">
    <property type="term" value="F:nucleic acid binding"/>
    <property type="evidence" value="ECO:0007669"/>
    <property type="project" value="InterPro"/>
</dbReference>
<dbReference type="InterPro" id="IPR002059">
    <property type="entry name" value="CSP_DNA-bd"/>
</dbReference>
<evidence type="ECO:0000256" key="1">
    <source>
        <dbReference type="RuleBase" id="RU000408"/>
    </source>
</evidence>
<keyword evidence="2" id="KW-1133">Transmembrane helix</keyword>
<dbReference type="PROSITE" id="PS00352">
    <property type="entry name" value="CSD_1"/>
    <property type="match status" value="1"/>
</dbReference>
<dbReference type="CDD" id="cd04458">
    <property type="entry name" value="CSP_CDS"/>
    <property type="match status" value="1"/>
</dbReference>